<dbReference type="EMBL" id="PVHK01000020">
    <property type="protein sequence ID" value="PRH43936.1"/>
    <property type="molecule type" value="Genomic_DNA"/>
</dbReference>
<dbReference type="AlphaFoldDB" id="A0AA44Y485"/>
<organism evidence="3 4">
    <name type="scientific">Burkholderia vietnamiensis</name>
    <dbReference type="NCBI Taxonomy" id="60552"/>
    <lineage>
        <taxon>Bacteria</taxon>
        <taxon>Pseudomonadati</taxon>
        <taxon>Pseudomonadota</taxon>
        <taxon>Betaproteobacteria</taxon>
        <taxon>Burkholderiales</taxon>
        <taxon>Burkholderiaceae</taxon>
        <taxon>Burkholderia</taxon>
        <taxon>Burkholderia cepacia complex</taxon>
    </lineage>
</organism>
<reference evidence="3 4" key="1">
    <citation type="submission" date="2018-03" db="EMBL/GenBank/DDBJ databases">
        <authorList>
            <person name="Nguyen K."/>
            <person name="Fouts D."/>
            <person name="Sutton G."/>
        </authorList>
    </citation>
    <scope>NUCLEOTIDE SEQUENCE [LARGE SCALE GENOMIC DNA]</scope>
    <source>
        <strain evidence="3 4">AU3578</strain>
    </source>
</reference>
<dbReference type="PROSITE" id="PS51898">
    <property type="entry name" value="TYR_RECOMBINASE"/>
    <property type="match status" value="1"/>
</dbReference>
<dbReference type="Gene3D" id="1.10.443.10">
    <property type="entry name" value="Intergrase catalytic core"/>
    <property type="match status" value="1"/>
</dbReference>
<feature type="domain" description="Tyr recombinase" evidence="2">
    <location>
        <begin position="1"/>
        <end position="85"/>
    </location>
</feature>
<keyword evidence="1" id="KW-0233">DNA recombination</keyword>
<evidence type="ECO:0000259" key="2">
    <source>
        <dbReference type="PROSITE" id="PS51898"/>
    </source>
</evidence>
<protein>
    <submittedName>
        <fullName evidence="3">Integrase</fullName>
    </submittedName>
</protein>
<dbReference type="RefSeq" id="WP_146125849.1">
    <property type="nucleotide sequence ID" value="NZ_LPCS01000143.1"/>
</dbReference>
<dbReference type="GO" id="GO:0003677">
    <property type="term" value="F:DNA binding"/>
    <property type="evidence" value="ECO:0007669"/>
    <property type="project" value="InterPro"/>
</dbReference>
<comment type="caution">
    <text evidence="3">The sequence shown here is derived from an EMBL/GenBank/DDBJ whole genome shotgun (WGS) entry which is preliminary data.</text>
</comment>
<name>A0AA44Y485_BURVI</name>
<accession>A0AA44Y485</accession>
<dbReference type="Proteomes" id="UP000237632">
    <property type="component" value="Unassembled WGS sequence"/>
</dbReference>
<evidence type="ECO:0000256" key="1">
    <source>
        <dbReference type="ARBA" id="ARBA00023172"/>
    </source>
</evidence>
<dbReference type="GO" id="GO:0015074">
    <property type="term" value="P:DNA integration"/>
    <property type="evidence" value="ECO:0007669"/>
    <property type="project" value="InterPro"/>
</dbReference>
<proteinExistence type="predicted"/>
<dbReference type="InterPro" id="IPR002104">
    <property type="entry name" value="Integrase_catalytic"/>
</dbReference>
<sequence length="95" mass="10359">SVRGARGLTQWAIAQLLAVMSDLTESERRKLASTSPHAFRHTVGTQMLAAGVALEVVQRTLGHASLGTTSIYVSPEEARMRREAAKYHARLTRDG</sequence>
<dbReference type="InterPro" id="IPR011010">
    <property type="entry name" value="DNA_brk_join_enz"/>
</dbReference>
<dbReference type="CDD" id="cd00397">
    <property type="entry name" value="DNA_BRE_C"/>
    <property type="match status" value="1"/>
</dbReference>
<feature type="non-terminal residue" evidence="3">
    <location>
        <position position="1"/>
    </location>
</feature>
<dbReference type="InterPro" id="IPR013762">
    <property type="entry name" value="Integrase-like_cat_sf"/>
</dbReference>
<dbReference type="GO" id="GO:0006310">
    <property type="term" value="P:DNA recombination"/>
    <property type="evidence" value="ECO:0007669"/>
    <property type="project" value="UniProtKB-KW"/>
</dbReference>
<evidence type="ECO:0000313" key="4">
    <source>
        <dbReference type="Proteomes" id="UP000237632"/>
    </source>
</evidence>
<gene>
    <name evidence="3" type="ORF">C6T65_02255</name>
</gene>
<dbReference type="Pfam" id="PF00589">
    <property type="entry name" value="Phage_integrase"/>
    <property type="match status" value="1"/>
</dbReference>
<evidence type="ECO:0000313" key="3">
    <source>
        <dbReference type="EMBL" id="PRH43936.1"/>
    </source>
</evidence>
<dbReference type="SUPFAM" id="SSF56349">
    <property type="entry name" value="DNA breaking-rejoining enzymes"/>
    <property type="match status" value="1"/>
</dbReference>